<dbReference type="InterPro" id="IPR027417">
    <property type="entry name" value="P-loop_NTPase"/>
</dbReference>
<dbReference type="GO" id="GO:0016787">
    <property type="term" value="F:hydrolase activity"/>
    <property type="evidence" value="ECO:0007669"/>
    <property type="project" value="InterPro"/>
</dbReference>
<dbReference type="GO" id="GO:0005829">
    <property type="term" value="C:cytosol"/>
    <property type="evidence" value="ECO:0007669"/>
    <property type="project" value="TreeGrafter"/>
</dbReference>
<dbReference type="SMART" id="SM00487">
    <property type="entry name" value="DEXDc"/>
    <property type="match status" value="1"/>
</dbReference>
<gene>
    <name evidence="2" type="ORF">CPAV1605_509</name>
</gene>
<evidence type="ECO:0000259" key="1">
    <source>
        <dbReference type="SMART" id="SM00487"/>
    </source>
</evidence>
<dbReference type="GO" id="GO:0003677">
    <property type="term" value="F:DNA binding"/>
    <property type="evidence" value="ECO:0007669"/>
    <property type="project" value="InterPro"/>
</dbReference>
<dbReference type="SUPFAM" id="SSF52540">
    <property type="entry name" value="P-loop containing nucleoside triphosphate hydrolases"/>
    <property type="match status" value="1"/>
</dbReference>
<dbReference type="InterPro" id="IPR014001">
    <property type="entry name" value="Helicase_ATP-bd"/>
</dbReference>
<reference evidence="2" key="1">
    <citation type="submission" date="2019-09" db="EMBL/GenBank/DDBJ databases">
        <authorList>
            <person name="Needham M D."/>
        </authorList>
    </citation>
    <scope>NUCLEOTIDE SEQUENCE</scope>
</reference>
<dbReference type="Gene3D" id="3.40.50.300">
    <property type="entry name" value="P-loop containing nucleotide triphosphate hydrolases"/>
    <property type="match status" value="1"/>
</dbReference>
<name>A0A5E8CJH7_9ZZZZ</name>
<sequence>MNEEFYINNGKYFYLMHTEAELKLGNFKYGFTKRVFQRPLDSMEQHSHPLEYHMLFKLSETNNYNLFEEFDKLISIICRNNDYIKELEKLYDINLDEFRNISTYLIEENGGTEFIRKDGIPLLENIIINIFPKLGITFKKLSESELEFINNNVKRKNKNRKHEKNLEYQQKMRAITDLINEPKKMQLQIRDYQNDIKNKVIEELNKYNKCYIELATGAGKTFIVFSILSHFKPDIIICFSPRIKINEQNISRKYLNMLDNEYESFNYSDKKNDIESFLEKPGKKIITCCITSIKHIYKYIKNLKDMFIWCDEAHWGIEGAWIDVIEDNEIKKFILSDKTNISYRIFTSASPDSTKVKENANIFGNLINLKTTKDLIESGWLCPIKSYIFETNSKSEDVNYITYLFDCFEKTNRNCGFSFHNLVSHAYELFNKHYSEYKEGNTDIKPFLLINDDFAKNPNNFKDIDLDYDYKSETEFGKLGEQKHIGYVVKRYDMGYDNKLIDFIFFGDPKTSDKDIKQCIGRGTRSDQLGPEGRNKDKELIICLPVFLTNKEDKFMIIIKILRYLIHEIGIDIEEVMMKKNNNENHNYETGDQEDIYNGSNENKAIILDLLDLELFEGIKCKFQKLIIFENKKRYKYNQELIDTKRKCLEFIGNNKINDQEIYNWQKFCLGNMYEEIKNQYYNTKQDILMACKRLNITGFENYKSLYKKDQKLPPEDYINEGFYNYIPNFNLTSLLEETADYGDI</sequence>
<proteinExistence type="predicted"/>
<accession>A0A5E8CJH7</accession>
<evidence type="ECO:0000313" key="2">
    <source>
        <dbReference type="EMBL" id="VVU94784.1"/>
    </source>
</evidence>
<dbReference type="InterPro" id="IPR050742">
    <property type="entry name" value="Helicase_Restrict-Modif_Enz"/>
</dbReference>
<organism evidence="2">
    <name type="scientific">seawater metagenome</name>
    <dbReference type="NCBI Taxonomy" id="1561972"/>
    <lineage>
        <taxon>unclassified sequences</taxon>
        <taxon>metagenomes</taxon>
        <taxon>ecological metagenomes</taxon>
    </lineage>
</organism>
<dbReference type="PANTHER" id="PTHR47396:SF1">
    <property type="entry name" value="ATP-DEPENDENT HELICASE IRC3-RELATED"/>
    <property type="match status" value="1"/>
</dbReference>
<feature type="domain" description="Helicase ATP-binding" evidence="1">
    <location>
        <begin position="178"/>
        <end position="387"/>
    </location>
</feature>
<dbReference type="PANTHER" id="PTHR47396">
    <property type="entry name" value="TYPE I RESTRICTION ENZYME ECOKI R PROTEIN"/>
    <property type="match status" value="1"/>
</dbReference>
<dbReference type="AlphaFoldDB" id="A0A5E8CJH7"/>
<dbReference type="Pfam" id="PF04851">
    <property type="entry name" value="ResIII"/>
    <property type="match status" value="1"/>
</dbReference>
<dbReference type="GO" id="GO:0005524">
    <property type="term" value="F:ATP binding"/>
    <property type="evidence" value="ECO:0007669"/>
    <property type="project" value="InterPro"/>
</dbReference>
<protein>
    <submittedName>
        <fullName evidence="2">Type III restriction enzyme, res subunit</fullName>
    </submittedName>
</protein>
<dbReference type="InterPro" id="IPR006935">
    <property type="entry name" value="Helicase/UvrB_N"/>
</dbReference>
<dbReference type="EMBL" id="CABVLZ010000002">
    <property type="protein sequence ID" value="VVU94784.1"/>
    <property type="molecule type" value="Genomic_DNA"/>
</dbReference>